<reference evidence="3" key="1">
    <citation type="submission" date="2016-11" db="EMBL/GenBank/DDBJ databases">
        <authorList>
            <person name="Varghese N."/>
            <person name="Submissions S."/>
        </authorList>
    </citation>
    <scope>NUCLEOTIDE SEQUENCE [LARGE SCALE GENOMIC DNA]</scope>
    <source>
        <strain evidence="3">DSM 27370</strain>
    </source>
</reference>
<feature type="signal peptide" evidence="1">
    <location>
        <begin position="1"/>
        <end position="26"/>
    </location>
</feature>
<organism evidence="2 3">
    <name type="scientific">Dysgonomonas macrotermitis</name>
    <dbReference type="NCBI Taxonomy" id="1346286"/>
    <lineage>
        <taxon>Bacteria</taxon>
        <taxon>Pseudomonadati</taxon>
        <taxon>Bacteroidota</taxon>
        <taxon>Bacteroidia</taxon>
        <taxon>Bacteroidales</taxon>
        <taxon>Dysgonomonadaceae</taxon>
        <taxon>Dysgonomonas</taxon>
    </lineage>
</organism>
<dbReference type="RefSeq" id="WP_062181685.1">
    <property type="nucleotide sequence ID" value="NZ_BBXL01000014.1"/>
</dbReference>
<proteinExistence type="predicted"/>
<evidence type="ECO:0000313" key="3">
    <source>
        <dbReference type="Proteomes" id="UP000184480"/>
    </source>
</evidence>
<name>A0A1M5GHY1_9BACT</name>
<dbReference type="STRING" id="1346286.SAMN05444362_11421"/>
<dbReference type="AlphaFoldDB" id="A0A1M5GHY1"/>
<dbReference type="OrthoDB" id="846806at2"/>
<feature type="chain" id="PRO_5009910459" description="DUF4861 domain-containing protein" evidence="1">
    <location>
        <begin position="27"/>
        <end position="411"/>
    </location>
</feature>
<gene>
    <name evidence="2" type="ORF">SAMN05444362_11421</name>
</gene>
<keyword evidence="3" id="KW-1185">Reference proteome</keyword>
<accession>A0A1M5GHY1</accession>
<evidence type="ECO:0000256" key="1">
    <source>
        <dbReference type="SAM" id="SignalP"/>
    </source>
</evidence>
<evidence type="ECO:0000313" key="2">
    <source>
        <dbReference type="EMBL" id="SHG03360.1"/>
    </source>
</evidence>
<sequence>MNTSALFLKKIVFAGLFLSVASVSLSGQNTSKEIRLKNNSSTTVTDYTLEIPVENLALPFGNYIAEYEGKVVPVEISSNIYNKTFAILPIDKIDANKELKITIKSGHAEAYPKRTYAELSHKIGGQFVGREYIGEHSWVKPNNITLPGSFTDHSYYIKYEGPGWESDKVAFRFYLDNRNAIDVFAKKTSEIVLPGVGIDGFSNYHNMAAWGMDNMKVGAGLGIGTIAVWNGSKAVRVDKKDSTTCLIPMDGKIRSQVKTIYYGWDANGTKCNLTSLISIDAGSRASHMELFVDKNIDNLATGIIKDKNAKLTIKKEEGSEWSYIATFGKQSLNKDMQGLVVFVHTKQIKQITEDELNHVLVLSPDNGYLEYYFMPTWELDKEPVKDEATFLKCIDEVLNRLNSKFNITGLK</sequence>
<keyword evidence="1" id="KW-0732">Signal</keyword>
<evidence type="ECO:0008006" key="4">
    <source>
        <dbReference type="Google" id="ProtNLM"/>
    </source>
</evidence>
<dbReference type="EMBL" id="FQUC01000014">
    <property type="protein sequence ID" value="SHG03360.1"/>
    <property type="molecule type" value="Genomic_DNA"/>
</dbReference>
<protein>
    <recommendedName>
        <fullName evidence="4">DUF4861 domain-containing protein</fullName>
    </recommendedName>
</protein>
<dbReference type="Proteomes" id="UP000184480">
    <property type="component" value="Unassembled WGS sequence"/>
</dbReference>
<dbReference type="Pfam" id="PF16153">
    <property type="entry name" value="DUF4861"/>
    <property type="match status" value="1"/>
</dbReference>
<dbReference type="InterPro" id="IPR032342">
    <property type="entry name" value="DUF4861"/>
</dbReference>